<dbReference type="GO" id="GO:0016853">
    <property type="term" value="F:isomerase activity"/>
    <property type="evidence" value="ECO:0007669"/>
    <property type="project" value="UniProtKB-KW"/>
</dbReference>
<keyword evidence="2" id="KW-0413">Isomerase</keyword>
<evidence type="ECO:0000259" key="1">
    <source>
        <dbReference type="Pfam" id="PF12867"/>
    </source>
</evidence>
<dbReference type="Proteomes" id="UP001500622">
    <property type="component" value="Unassembled WGS sequence"/>
</dbReference>
<sequence>MSGRIVVVAMRCEECGFDFADVTSAVASGEIVARAESFASVLDRADPEAGPRRVGGRWTTLEYGGHVRDMLVVQRERVLMARMHDVPEATPMGRDERAEWAEYEGLDASELARQVRDCADWLARTFSLLGPDHWQRRLVYTYPERAERTLEWLAANVVHELVHHEMDIRHNLRTGQEGRS</sequence>
<evidence type="ECO:0000313" key="3">
    <source>
        <dbReference type="Proteomes" id="UP001500622"/>
    </source>
</evidence>
<keyword evidence="3" id="KW-1185">Reference proteome</keyword>
<dbReference type="SUPFAM" id="SSF109854">
    <property type="entry name" value="DinB/YfiT-like putative metalloenzymes"/>
    <property type="match status" value="1"/>
</dbReference>
<gene>
    <name evidence="2" type="ORF">GCM10023169_22490</name>
</gene>
<dbReference type="Gene3D" id="1.20.120.450">
    <property type="entry name" value="dinb family like domain"/>
    <property type="match status" value="1"/>
</dbReference>
<organism evidence="2 3">
    <name type="scientific">Georgenia halophila</name>
    <dbReference type="NCBI Taxonomy" id="620889"/>
    <lineage>
        <taxon>Bacteria</taxon>
        <taxon>Bacillati</taxon>
        <taxon>Actinomycetota</taxon>
        <taxon>Actinomycetes</taxon>
        <taxon>Micrococcales</taxon>
        <taxon>Bogoriellaceae</taxon>
        <taxon>Georgenia</taxon>
    </lineage>
</organism>
<evidence type="ECO:0000313" key="2">
    <source>
        <dbReference type="EMBL" id="GAA4425139.1"/>
    </source>
</evidence>
<comment type="caution">
    <text evidence="2">The sequence shown here is derived from an EMBL/GenBank/DDBJ whole genome shotgun (WGS) entry which is preliminary data.</text>
</comment>
<dbReference type="InterPro" id="IPR034660">
    <property type="entry name" value="DinB/YfiT-like"/>
</dbReference>
<name>A0ABP8LA96_9MICO</name>
<protein>
    <submittedName>
        <fullName evidence="2">Maleylpyruvate isomerase N-terminal domain-containing protein</fullName>
    </submittedName>
</protein>
<accession>A0ABP8LA96</accession>
<dbReference type="Pfam" id="PF12867">
    <property type="entry name" value="DinB_2"/>
    <property type="match status" value="1"/>
</dbReference>
<feature type="domain" description="DinB-like" evidence="1">
    <location>
        <begin position="37"/>
        <end position="164"/>
    </location>
</feature>
<proteinExistence type="predicted"/>
<dbReference type="EMBL" id="BAABGN010000009">
    <property type="protein sequence ID" value="GAA4425139.1"/>
    <property type="molecule type" value="Genomic_DNA"/>
</dbReference>
<dbReference type="InterPro" id="IPR024775">
    <property type="entry name" value="DinB-like"/>
</dbReference>
<reference evidence="3" key="1">
    <citation type="journal article" date="2019" name="Int. J. Syst. Evol. Microbiol.">
        <title>The Global Catalogue of Microorganisms (GCM) 10K type strain sequencing project: providing services to taxonomists for standard genome sequencing and annotation.</title>
        <authorList>
            <consortium name="The Broad Institute Genomics Platform"/>
            <consortium name="The Broad Institute Genome Sequencing Center for Infectious Disease"/>
            <person name="Wu L."/>
            <person name="Ma J."/>
        </authorList>
    </citation>
    <scope>NUCLEOTIDE SEQUENCE [LARGE SCALE GENOMIC DNA]</scope>
    <source>
        <strain evidence="3">JCM 17810</strain>
    </source>
</reference>